<dbReference type="InterPro" id="IPR001070">
    <property type="entry name" value="Polyoma_coat_VP2"/>
</dbReference>
<evidence type="ECO:0000256" key="3">
    <source>
        <dbReference type="ARBA" id="ARBA00004625"/>
    </source>
</evidence>
<evidence type="ECO:0000256" key="16">
    <source>
        <dbReference type="ARBA" id="ARBA00023288"/>
    </source>
</evidence>
<keyword evidence="10" id="KW-0946">Virion</keyword>
<dbReference type="GO" id="GO:0005198">
    <property type="term" value="F:structural molecule activity"/>
    <property type="evidence" value="ECO:0007669"/>
    <property type="project" value="InterPro"/>
</dbReference>
<comment type="subcellular location">
    <subcellularLocation>
        <location evidence="3">Host endoplasmic reticulum membrane</location>
    </subcellularLocation>
    <subcellularLocation>
        <location evidence="1">Host nucleus</location>
    </subcellularLocation>
    <subcellularLocation>
        <location evidence="2">Virion</location>
    </subcellularLocation>
</comment>
<evidence type="ECO:0000256" key="1">
    <source>
        <dbReference type="ARBA" id="ARBA00004147"/>
    </source>
</evidence>
<reference evidence="19 20" key="1">
    <citation type="journal article" date="2013" name="J. Gen. Virol.">
        <title>Discovery of diverse polyomaviruses in bats and the evolutionary history of the Polyomaviridae.</title>
        <authorList>
            <person name="Tao Y."/>
            <person name="Shi M."/>
            <person name="Conrardy C."/>
            <person name="Kuzmin I.V."/>
            <person name="Recuenco S."/>
            <person name="Agwanda B."/>
            <person name="Alvarez D.A."/>
            <person name="Ellison J.A."/>
            <person name="Gilbert A.T."/>
            <person name="Moran D."/>
            <person name="Niezgoda M."/>
            <person name="Lindblade K.A."/>
            <person name="Holmes E.C."/>
            <person name="Breiman R.F."/>
            <person name="Rupprecht C.E."/>
            <person name="Tong S."/>
        </authorList>
    </citation>
    <scope>NUCLEOTIDE SEQUENCE [LARGE SCALE GENOMIC DNA]</scope>
    <source>
        <strain evidence="19">KY157</strain>
    </source>
</reference>
<dbReference type="GO" id="GO:0044167">
    <property type="term" value="C:host cell endoplasmic reticulum membrane"/>
    <property type="evidence" value="ECO:0007669"/>
    <property type="project" value="UniProtKB-SubCell"/>
</dbReference>
<dbReference type="GO" id="GO:0003677">
    <property type="term" value="F:DNA binding"/>
    <property type="evidence" value="ECO:0007669"/>
    <property type="project" value="UniProtKB-KW"/>
</dbReference>
<accession>L0GBC4</accession>
<dbReference type="Proteomes" id="UP000141952">
    <property type="component" value="Segment"/>
</dbReference>
<evidence type="ECO:0000256" key="12">
    <source>
        <dbReference type="ARBA" id="ARBA00022921"/>
    </source>
</evidence>
<evidence type="ECO:0000256" key="6">
    <source>
        <dbReference type="ARBA" id="ARBA00022524"/>
    </source>
</evidence>
<keyword evidence="8" id="KW-1048">Host nucleus</keyword>
<keyword evidence="20" id="KW-1185">Reference proteome</keyword>
<keyword evidence="7" id="KW-0167">Capsid protein</keyword>
<comment type="similarity">
    <text evidence="4">Belongs to the polyomaviruses capsid protein VP2 family.</text>
</comment>
<dbReference type="OrthoDB" id="6378at10239"/>
<dbReference type="GO" id="GO:0042025">
    <property type="term" value="C:host cell nucleus"/>
    <property type="evidence" value="ECO:0007669"/>
    <property type="project" value="UniProtKB-SubCell"/>
</dbReference>
<evidence type="ECO:0000313" key="19">
    <source>
        <dbReference type="EMBL" id="AGA82603.1"/>
    </source>
</evidence>
<evidence type="ECO:0000256" key="4">
    <source>
        <dbReference type="ARBA" id="ARBA00006444"/>
    </source>
</evidence>
<evidence type="ECO:0000256" key="9">
    <source>
        <dbReference type="ARBA" id="ARBA00022707"/>
    </source>
</evidence>
<dbReference type="GO" id="GO:0019028">
    <property type="term" value="C:viral capsid"/>
    <property type="evidence" value="ECO:0007669"/>
    <property type="project" value="UniProtKB-KW"/>
</dbReference>
<dbReference type="GO" id="GO:0075732">
    <property type="term" value="P:viral penetration into host nucleus"/>
    <property type="evidence" value="ECO:0007669"/>
    <property type="project" value="UniProtKB-KW"/>
</dbReference>
<dbReference type="Pfam" id="PF00761">
    <property type="entry name" value="Polyoma_coat2"/>
    <property type="match status" value="2"/>
</dbReference>
<keyword evidence="16" id="KW-0449">Lipoprotein</keyword>
<evidence type="ECO:0000256" key="2">
    <source>
        <dbReference type="ARBA" id="ARBA00004328"/>
    </source>
</evidence>
<dbReference type="RefSeq" id="YP_007346981.1">
    <property type="nucleotide sequence ID" value="NC_020071.1"/>
</dbReference>
<sequence>MGGILTLILDIGEIAAELTATTGLTLEAILSGEALAALEVEVSSLMTIQGISGIEALTQLGFTAEQFSNMSLVASLVQEGVAYGTVFQTVSGVSSLVSAGIKLGMGEVSTVNRRLQNLASGGADDLVRHSLFAFPFDPLDWADSIVHAVGPQGIKTNPNVRSVVLNSRWVIQDHNNSADNSGQLIDFYPTPGGTHQQSTPDWMLPLILGLSGERTAELKYIEDATKEKKWRR</sequence>
<evidence type="ECO:0000256" key="18">
    <source>
        <dbReference type="ARBA" id="ARBA00031865"/>
    </source>
</evidence>
<dbReference type="GeneID" id="14438968"/>
<evidence type="ECO:0000256" key="13">
    <source>
        <dbReference type="ARBA" id="ARBA00023125"/>
    </source>
</evidence>
<dbReference type="EMBL" id="JX520664">
    <property type="protein sequence ID" value="AGA82603.1"/>
    <property type="molecule type" value="Genomic_DNA"/>
</dbReference>
<evidence type="ECO:0000313" key="20">
    <source>
        <dbReference type="Proteomes" id="UP000141952"/>
    </source>
</evidence>
<protein>
    <recommendedName>
        <fullName evidence="5">Minor capsid protein VP2</fullName>
    </recommendedName>
    <alternativeName>
        <fullName evidence="18">Minor structural protein VP2</fullName>
    </alternativeName>
</protein>
<keyword evidence="15" id="KW-1038">Host endoplasmic reticulum</keyword>
<keyword evidence="6" id="KW-1163">Viral penetration into host nucleus</keyword>
<evidence type="ECO:0000256" key="10">
    <source>
        <dbReference type="ARBA" id="ARBA00022844"/>
    </source>
</evidence>
<evidence type="ECO:0000256" key="14">
    <source>
        <dbReference type="ARBA" id="ARBA00023136"/>
    </source>
</evidence>
<keyword evidence="14" id="KW-0472">Membrane</keyword>
<keyword evidence="13" id="KW-0238">DNA-binding</keyword>
<evidence type="ECO:0000256" key="11">
    <source>
        <dbReference type="ARBA" id="ARBA00022870"/>
    </source>
</evidence>
<keyword evidence="17" id="KW-1160">Virus entry into host cell</keyword>
<dbReference type="GO" id="GO:0046718">
    <property type="term" value="P:symbiont entry into host cell"/>
    <property type="evidence" value="ECO:0007669"/>
    <property type="project" value="UniProtKB-KW"/>
</dbReference>
<evidence type="ECO:0000256" key="8">
    <source>
        <dbReference type="ARBA" id="ARBA00022562"/>
    </source>
</evidence>
<keyword evidence="12" id="KW-0426">Late protein</keyword>
<evidence type="ECO:0000256" key="17">
    <source>
        <dbReference type="ARBA" id="ARBA00023296"/>
    </source>
</evidence>
<keyword evidence="11" id="KW-1043">Host membrane</keyword>
<evidence type="ECO:0000256" key="15">
    <source>
        <dbReference type="ARBA" id="ARBA00023184"/>
    </source>
</evidence>
<name>L0GBC4_9POLY</name>
<organism evidence="19 20">
    <name type="scientific">Otomops polyomavirus KY157</name>
    <dbReference type="NCBI Taxonomy" id="2035999"/>
    <lineage>
        <taxon>Viruses</taxon>
        <taxon>Monodnaviria</taxon>
        <taxon>Shotokuvirae</taxon>
        <taxon>Cossaviricota</taxon>
        <taxon>Papovaviricetes</taxon>
        <taxon>Sepolyvirales</taxon>
        <taxon>Polyomaviridae</taxon>
        <taxon>Alphapolyomavirus</taxon>
        <taxon>Alphapolyomavirus omartiensseni</taxon>
    </lineage>
</organism>
<dbReference type="KEGG" id="vg:14438968"/>
<evidence type="ECO:0000256" key="7">
    <source>
        <dbReference type="ARBA" id="ARBA00022561"/>
    </source>
</evidence>
<keyword evidence="9" id="KW-0519">Myristate</keyword>
<dbReference type="GO" id="GO:0043657">
    <property type="term" value="C:host cell"/>
    <property type="evidence" value="ECO:0007669"/>
    <property type="project" value="GOC"/>
</dbReference>
<proteinExistence type="inferred from homology"/>
<evidence type="ECO:0000256" key="5">
    <source>
        <dbReference type="ARBA" id="ARBA00022269"/>
    </source>
</evidence>